<evidence type="ECO:0000259" key="4">
    <source>
        <dbReference type="PROSITE" id="PS50883"/>
    </source>
</evidence>
<dbReference type="InterPro" id="IPR035919">
    <property type="entry name" value="EAL_sf"/>
</dbReference>
<dbReference type="InterPro" id="IPR043128">
    <property type="entry name" value="Rev_trsase/Diguanyl_cyclase"/>
</dbReference>
<accession>D0L1D4</accession>
<evidence type="ECO:0000313" key="7">
    <source>
        <dbReference type="Proteomes" id="UP000009102"/>
    </source>
</evidence>
<dbReference type="InterPro" id="IPR029016">
    <property type="entry name" value="GAF-like_dom_sf"/>
</dbReference>
<dbReference type="SMART" id="SM00052">
    <property type="entry name" value="EAL"/>
    <property type="match status" value="1"/>
</dbReference>
<dbReference type="Gene3D" id="3.30.450.40">
    <property type="match status" value="1"/>
</dbReference>
<dbReference type="Pfam" id="PF00990">
    <property type="entry name" value="GGDEF"/>
    <property type="match status" value="1"/>
</dbReference>
<feature type="transmembrane region" description="Helical" evidence="2">
    <location>
        <begin position="6"/>
        <end position="24"/>
    </location>
</feature>
<feature type="transmembrane region" description="Helical" evidence="2">
    <location>
        <begin position="95"/>
        <end position="113"/>
    </location>
</feature>
<protein>
    <submittedName>
        <fullName evidence="6">Diguanylate cyclase/phosphodiesterase with PAS/PAC sensor(S)</fullName>
    </submittedName>
</protein>
<dbReference type="STRING" id="555778.Hneap_1682"/>
<organism evidence="6 7">
    <name type="scientific">Halothiobacillus neapolitanus (strain ATCC 23641 / DSM 15147 / CIP 104769 / NCIMB 8539 / c2)</name>
    <name type="common">Thiobacillus neapolitanus</name>
    <dbReference type="NCBI Taxonomy" id="555778"/>
    <lineage>
        <taxon>Bacteria</taxon>
        <taxon>Pseudomonadati</taxon>
        <taxon>Pseudomonadota</taxon>
        <taxon>Gammaproteobacteria</taxon>
        <taxon>Chromatiales</taxon>
        <taxon>Halothiobacillaceae</taxon>
        <taxon>Halothiobacillus</taxon>
    </lineage>
</organism>
<dbReference type="SUPFAM" id="SSF55781">
    <property type="entry name" value="GAF domain-like"/>
    <property type="match status" value="1"/>
</dbReference>
<reference evidence="6 7" key="1">
    <citation type="submission" date="2009-10" db="EMBL/GenBank/DDBJ databases">
        <title>Complete sequence of Halothiobacillus neapolitanus c2.</title>
        <authorList>
            <consortium name="US DOE Joint Genome Institute"/>
            <person name="Lucas S."/>
            <person name="Copeland A."/>
            <person name="Lapidus A."/>
            <person name="Glavina del Rio T."/>
            <person name="Tice H."/>
            <person name="Bruce D."/>
            <person name="Goodwin L."/>
            <person name="Pitluck S."/>
            <person name="Davenport K."/>
            <person name="Brettin T."/>
            <person name="Detter J.C."/>
            <person name="Han C."/>
            <person name="Tapia R."/>
            <person name="Larimer F."/>
            <person name="Land M."/>
            <person name="Hauser L."/>
            <person name="Kyrpides N."/>
            <person name="Mikhailova N."/>
            <person name="Kerfeld C."/>
            <person name="Cannon G."/>
            <person name="Heinhort S."/>
        </authorList>
    </citation>
    <scope>NUCLEOTIDE SEQUENCE [LARGE SCALE GENOMIC DNA]</scope>
    <source>
        <strain evidence="7">ATCC 23641 / c2</strain>
    </source>
</reference>
<dbReference type="InterPro" id="IPR052155">
    <property type="entry name" value="Biofilm_reg_signaling"/>
</dbReference>
<dbReference type="Gene3D" id="3.20.20.450">
    <property type="entry name" value="EAL domain"/>
    <property type="match status" value="1"/>
</dbReference>
<dbReference type="InterPro" id="IPR000160">
    <property type="entry name" value="GGDEF_dom"/>
</dbReference>
<dbReference type="PANTHER" id="PTHR44757:SF2">
    <property type="entry name" value="BIOFILM ARCHITECTURE MAINTENANCE PROTEIN MBAA"/>
    <property type="match status" value="1"/>
</dbReference>
<dbReference type="SUPFAM" id="SSF55073">
    <property type="entry name" value="Nucleotide cyclase"/>
    <property type="match status" value="1"/>
</dbReference>
<dbReference type="GO" id="GO:0003824">
    <property type="term" value="F:catalytic activity"/>
    <property type="evidence" value="ECO:0007669"/>
    <property type="project" value="UniProtKB-ARBA"/>
</dbReference>
<sequence>MPLETLILIFTAGLMAYATVQHATSALENPIDKVQFIFAGITALIIPFAFFQILMMQATTESDFIWALKANLSAGLLIGALLPWFAAIYTQRKTLWHWVLSLASLSLAIANLWQPYSLQYNLFSGISSKQMPWGETYTDGIGTSGSLSYVAATVVVLIYIYCLYAFWRHYRHKCRWVDLILFLAFTLSFIATIIGILIRLSILDWILPGPVGFIGMVLAMSIALSINKNHRLQSSEKRFRTLIEQSSFGIQLVSVHGNIELTNPAWQKMRGLIANDFDQGPISRDHYVLRQGLMPFIHRGFAGESVDIPPLRWETPEPNAEYHSNATRWIQTKIGPIRDENGSVSHIILVHEDVTEEQQVETAIHKIAAGVASPSDQQFFQQMVVSLVELFHVDAAFIGALDETDPQKLTTLALYSGGTLQENLRNYPFDAKFNCLNPNQQLADVSDAPAVCPVPDLLAQIGIQHYRCAMLCDNKNEPTGLLVLLNRSPANLSKINPDILAIFVARAGAEVQQIKADQHIRQLAYEDYLTGLSNRALFHQRLSQTLAEARSSMHLGALLLIDLDHFKTINDALGHDVGDDVLKAVAIRTKEATDEKTLLARFGGDEFVALMLLDTTVIDTAEQLASKTAKHILDALKAPLSVNGRDFSVGASIGVVVFPQENETELDILRHADMALYKAKKHGRNNVQLFNPSLQIAATTRLKLEEGLRAAVGNNELSLNYQPQVNIDGCCIGVEALLRWHHPELGVVSPDEFIPIAEETGLIHPIGLWVLEQACKDLSRWHENGIPFQGHMAVNVSPWQLISTNFVNEIKQIVEQYPLDPKRIMLEVTESTLLHNRYESIAKLEQLRHLGFKISLDDFGTGYSSLSYLKDIPLDQLKIDKSFIDELEKTDDEQPLLASIYAIGIHMHLAIIAEGVETQNQCERLISMGGKAFQGYLFSKPLTELDLIAWLRGTQRTR</sequence>
<dbReference type="Pfam" id="PF00563">
    <property type="entry name" value="EAL"/>
    <property type="match status" value="1"/>
</dbReference>
<feature type="domain" description="EAL" evidence="4">
    <location>
        <begin position="701"/>
        <end position="955"/>
    </location>
</feature>
<keyword evidence="2" id="KW-1133">Transmembrane helix</keyword>
<dbReference type="CDD" id="cd01948">
    <property type="entry name" value="EAL"/>
    <property type="match status" value="1"/>
</dbReference>
<dbReference type="eggNOG" id="COG5001">
    <property type="taxonomic scope" value="Bacteria"/>
</dbReference>
<dbReference type="eggNOG" id="COG0815">
    <property type="taxonomic scope" value="Bacteria"/>
</dbReference>
<dbReference type="CDD" id="cd01949">
    <property type="entry name" value="GGDEF"/>
    <property type="match status" value="1"/>
</dbReference>
<comment type="cofactor">
    <cofactor evidence="1">
        <name>Mg(2+)</name>
        <dbReference type="ChEBI" id="CHEBI:18420"/>
    </cofactor>
</comment>
<feature type="transmembrane region" description="Helical" evidence="2">
    <location>
        <begin position="64"/>
        <end position="88"/>
    </location>
</feature>
<dbReference type="FunFam" id="3.30.70.270:FF:000001">
    <property type="entry name" value="Diguanylate cyclase domain protein"/>
    <property type="match status" value="1"/>
</dbReference>
<dbReference type="Proteomes" id="UP000009102">
    <property type="component" value="Chromosome"/>
</dbReference>
<dbReference type="InterPro" id="IPR029787">
    <property type="entry name" value="Nucleotide_cyclase"/>
</dbReference>
<keyword evidence="2" id="KW-0472">Membrane</keyword>
<dbReference type="HOGENOM" id="CLU_000445_70_49_6"/>
<dbReference type="Gene3D" id="3.30.450.20">
    <property type="entry name" value="PAS domain"/>
    <property type="match status" value="1"/>
</dbReference>
<dbReference type="Gene3D" id="3.30.70.270">
    <property type="match status" value="1"/>
</dbReference>
<dbReference type="KEGG" id="hna:Hneap_1682"/>
<evidence type="ECO:0000259" key="3">
    <source>
        <dbReference type="PROSITE" id="PS50113"/>
    </source>
</evidence>
<dbReference type="NCBIfam" id="TIGR00254">
    <property type="entry name" value="GGDEF"/>
    <property type="match status" value="1"/>
</dbReference>
<keyword evidence="7" id="KW-1185">Reference proteome</keyword>
<dbReference type="RefSeq" id="WP_012824540.1">
    <property type="nucleotide sequence ID" value="NC_013422.1"/>
</dbReference>
<dbReference type="SUPFAM" id="SSF55785">
    <property type="entry name" value="PYP-like sensor domain (PAS domain)"/>
    <property type="match status" value="1"/>
</dbReference>
<feature type="transmembrane region" description="Helical" evidence="2">
    <location>
        <begin position="36"/>
        <end position="58"/>
    </location>
</feature>
<dbReference type="AlphaFoldDB" id="D0L1D4"/>
<dbReference type="PROSITE" id="PS50883">
    <property type="entry name" value="EAL"/>
    <property type="match status" value="1"/>
</dbReference>
<keyword evidence="2" id="KW-0812">Transmembrane</keyword>
<proteinExistence type="predicted"/>
<feature type="transmembrane region" description="Helical" evidence="2">
    <location>
        <begin position="147"/>
        <end position="167"/>
    </location>
</feature>
<evidence type="ECO:0000313" key="6">
    <source>
        <dbReference type="EMBL" id="ACX96507.1"/>
    </source>
</evidence>
<feature type="domain" description="GGDEF" evidence="5">
    <location>
        <begin position="554"/>
        <end position="692"/>
    </location>
</feature>
<dbReference type="InterPro" id="IPR035965">
    <property type="entry name" value="PAS-like_dom_sf"/>
</dbReference>
<dbReference type="OrthoDB" id="8553030at2"/>
<dbReference type="PANTHER" id="PTHR44757">
    <property type="entry name" value="DIGUANYLATE CYCLASE DGCP"/>
    <property type="match status" value="1"/>
</dbReference>
<evidence type="ECO:0000256" key="2">
    <source>
        <dbReference type="SAM" id="Phobius"/>
    </source>
</evidence>
<dbReference type="EMBL" id="CP001801">
    <property type="protein sequence ID" value="ACX96507.1"/>
    <property type="molecule type" value="Genomic_DNA"/>
</dbReference>
<dbReference type="InterPro" id="IPR001633">
    <property type="entry name" value="EAL_dom"/>
</dbReference>
<name>D0L1D4_HALNC</name>
<feature type="domain" description="PAC" evidence="3">
    <location>
        <begin position="314"/>
        <end position="366"/>
    </location>
</feature>
<dbReference type="PROSITE" id="PS50887">
    <property type="entry name" value="GGDEF"/>
    <property type="match status" value="1"/>
</dbReference>
<evidence type="ECO:0000259" key="5">
    <source>
        <dbReference type="PROSITE" id="PS50887"/>
    </source>
</evidence>
<feature type="transmembrane region" description="Helical" evidence="2">
    <location>
        <begin position="179"/>
        <end position="199"/>
    </location>
</feature>
<dbReference type="eggNOG" id="COG2202">
    <property type="taxonomic scope" value="Bacteria"/>
</dbReference>
<dbReference type="InterPro" id="IPR000700">
    <property type="entry name" value="PAS-assoc_C"/>
</dbReference>
<gene>
    <name evidence="6" type="ordered locus">Hneap_1682</name>
</gene>
<evidence type="ECO:0000256" key="1">
    <source>
        <dbReference type="ARBA" id="ARBA00001946"/>
    </source>
</evidence>
<dbReference type="PROSITE" id="PS50113">
    <property type="entry name" value="PAC"/>
    <property type="match status" value="1"/>
</dbReference>
<dbReference type="SUPFAM" id="SSF141868">
    <property type="entry name" value="EAL domain-like"/>
    <property type="match status" value="1"/>
</dbReference>
<dbReference type="SMART" id="SM00267">
    <property type="entry name" value="GGDEF"/>
    <property type="match status" value="1"/>
</dbReference>